<accession>A0AC35G5B7</accession>
<dbReference type="Proteomes" id="UP000887580">
    <property type="component" value="Unplaced"/>
</dbReference>
<name>A0AC35G5B7_9BILA</name>
<protein>
    <submittedName>
        <fullName evidence="2">Uncharacterized protein</fullName>
    </submittedName>
</protein>
<sequence>MRIFIASNNNHPPIIIAKIWLLIFLTFIPFSEGFRKARGRLLGQSLLPFGYTFEFNAPEYNVSLKENTRNRAFIQIDAEHTVLGDFAFLQIRPAKGEILNRERKSHYELLVKATLKRKNANTLETTAKVNLKILDENDNNPMFKKTDYITEIDTDTPLNSRILRLEAFDADEGLNSEIYYSMINSPNDSATSIFYVDSKTGWIRTFSHLKTPGNYTVECFIEDRTSRLQFYQNSDSAPKPMFFRNKAKAIISVKASKKSELKIAVEKLPLKMYQKFPQKAAKIRIENSEDGTIKLETKETNNFWIEENFDGVWLMVGRTENQTLEATINAKEIFVGNQKVEKTIKIEMDSDSRKLEFSNAKDFKNIKVNESLPIGFVVYQFEANGIYEEEKSLIRYRLRTDSKNFPFHLDRTTGQLRIKSALDFETIKFYDFIILAKLDGFDEIQTEENVKISIIDSNDNCPKFSSLPSENRIILQNSTPKISIFTIKALDADSGDNGKIFYRLSGDSGFVIDAETGELSISGPLAKGKKHWGLKIIAFDSGTPISLSSEIQIDIFSSAEDAKAKKLSTKKATDSCSLKNSHSPKFSKLPTNLSLKEDAKVGTFVTKISATDGDFGINGILQYWTENEFFEIGTYSGIISVKKQLFELFDRLNNGNEFIDYKVEISATDSSIFVNPKMPSLSTKTSVTIRIHDVNNYSPIFEQPIYFTLVEENAGAGIELLRVKAIDKDPGQHGKIEYLLAIDSDLITIDPDTGVVRTEKSFDREISKRSSEFNFLLGAFDRANPSNFGFANLTIKVIDKNDNSPKCATEIHEFKMLEDAPKGHLVGCIAASDEDLNENSKLSFEMGKSIPRAPFRIDFETGCIFLDSINPLSAERHSRYSFNITVSDSGTPSLSTQCQVKLDLISVNRNQMAPEFEQIAVEGSIKENSPIGTEVLQVSAKDPEGKKVIYELIGGSGLGYFDIDEESGLITSAIVFDYEATSSYWLTVKASDSDIPSLSGYLSVLVRILDQNDRAPIFEKPIYFAKIEENSPENKVVIKVEAEDPDGPSSFATSSDDSNSNLRYSIVRGNTQSLFHIDPNTGYIVTGKRKLDREHQKEHELLVRVCDATTVITSKTNLCADALVVIAVEDINDNRPLFNTTTNLNMQVPANRIGFLTRIFANDADSDGPNSEIEYSFIGPLVDERLRIDKYGRISTVEALKPGSTVHVTVLAKDNGEPKLNSSVTLILEPLGRSRKSEANNQKPKFIEKETWKELYVSDSDPVGVIVGLVKAQDDDNDPLWYSIAADSENPNETFAFKSASGELILARSVNLIDPSLSEVKLSVAVSDGVAEIIDKLTIKISRSATIPRPEFSIPSDSVTLTSSTPVGMVLYTAKATFDETRSGISHPHRLLYSIHHVDDVAARDSLRVDPHSGQLTLEKSLSPQTAKNFTVIISAKVGSSENFLQLLITRQSSNEHSPRFINKKPKIQTQPSTLPETIIGNVKAFDADKDLNLKYSIIAGNEFGLFSIDPKNATIKLLKSLPNLFKEAILTVRVADSGEPQKSSTIAIKIEMKEIAEHRKPTFSSDSLLISTSDEIPVGTILGYANTVADFGSLQVSLAFDGICEYLNVHFKTGIIKLRKALPLKEKDWAINCTLYAINENGNNATIGVHVKISSTKAQAIKFENLEVPSFIKENSPVGSLLFGDKNEKSPLIVETASTKSKLRILSPRESHFSIDAHSGTLRVVQPIDYEIASTWHMYITAAKLGTFPYFVSSPILVKIDVGNENDVSPKFTESETQMEIILPPIIGTKIGQLHAIDDDAGDNVTYGIRQNDLSNVLRINRTTGEIFLTTNKTTDFKEISYSIPVIASDGIHSTDSVSKISIIDSKIISTDKLRFMQSQYRLLVTENTTTSEPKTLLLLEMVNEQPAESFIFEILNAHPGFRILETSGILQLINGKEIDREKTATIELLIRATSLNNPSRYSTTVISIDIEDINDSAPEFLGLPYHVTLSEDSQINDRLISVKARDSDLSINGVVRYSLGSDAPTFLDINKYDGRIILNSKPNLKQGQGFNFTVIAKDTGKPVLESSEIIHVSITNKYQPIFSHSRYSTKISESAAPGTTVTSVRATAKLNGIIGYRIKAGDSERKFSIDFKTGVISVNLPLNREQQPSYLLLIEAIDVTRINVSGECVVEISVEDVNDSPPVFDELLYTFNISESASIGTFIGKIHAKDSEGSTITYSIAEWNNQSIISIDSITGQIHLLQNLDYEENNFYEFTIIARDIDRLSTESILQINVLDSNDSPPKFIVSSKLLQINLNIPELKFQQFIYKFTVSDSDSISSLPNNARFRFGFIDADETLFQIDSNEGVLRAASALDISQLLQLSQNGYLKRVLNISVTDGIFNDYLQVFINIKSIGNGAVSFLPLHFEQTLYTALVNENRPVTNRSAILIIQARGGESPLKYSIAGESKLPISIESNSGRVYLTKSLQNSIEIPIQVEDSNGRKAFSKLKISIRDENDKSPYFIAPSEGYSLCSSTAFQHGESIAAILALDSDANDQIEYSLISGSGRINAAKYLEIDSQTGYLSLKQAFTDLKPLPTEIEFGIRVSDSGNPPHSTQTSMMIKVVDIPQIIPQFSRLSYLFAISEDATIGKVIGQLQIEEEQPGHLQKSYKFSIVSNHENVKFPFTLDEKTGKIIVKSMLDRETIEKYYFVAEVKDSDGLYSFAIVTIAVMDVNDNSPIFVTTFDKINVMEDTLVGSVIATFVATDDDEGTNSHVSYSLESSDKNDSESLKTFSLDREYGWLTITKELDREAKSKYQLKVIASDDSGKNTSIPIEIIVEDVNDTPPIFEKEKYKIELEKDAKVGSQILKFIVKDADKNSDVQLFIISGNSGDHFEIRKHSLYLKRQLLNMDSESAKLDVVASDGTHSTSASVVIKIKASSTASKNLCSQLFSNLTIPGNLSSGHLILTLPSSSASEVIFNHLLDAETLPFEIKNSFELSVKEGYAKQRHYSLKLKSRKELKSPIKSEPSCLQTIEINVQNSNSNKPKFEKSVYELVVKEDVPVSEEQGYFIIQIQADDEDFDEYGRIEYSLINSTGKNGMFLVEKNTGAIILKSALDRESQDSYELFVQALDGGGLSDYAKILIKVEDVNDNAPTFDKPVYRLKVLEDEAIGYEILRVKAIDQDSQDAITYSIGQNSNFSNFVNLNSQTGVLKLAKQLDFEKFKEIKLDIIATDNGKPPLNSTCTIEIEILDVNDNSPRFEKTLYETSLKENSPVGTKVLQVIAKDLDSEHFGKVSYSLNGEDSEYFEINEDGWILTAKAIDFEEKNLLRTNVKAVDGGLPPQGDDTLISISIIDENDNPPIFSNCNMSAVVQEGVAPGHVLLTATLTDKDGPLNAGPFKVEITGDGSDAFAFDQEMHLIVTKKLSFTEKSLYNLKAIAYDTKGLSSNCPIQIHVKRQSTHPPHLNPLVITLNEFLHGEFLEFLGGIIGKVKATDKDAGDMLRFAIVENSFAPTLSKFTINPESGELSAQADLLPGLHRLNVSVTDGKFTEYGRIDVDVANIDQDALDHSVSLRIKSITAKKFIKHFSRRFHEILSHLLGIPPTDLRFLSIQEVERSSSSPEPTATAAASATTQKQSQRPHRKFFKDLTKRHAIRHKRGTGEPDLDILFTVRRGENHGYHRPPWVRQNIEKQSSELATESGLEIISLTSEVCRRDVCVKGECRDRLWLDNAQQQIVYEVDDASFVSPKHLRTFECICKQGYSGRHCDVPVNMCSKDLCTKHEMCIPSDDEPSGFRCVCPPGFKGSQCSEPTCEDASTCSQKEELSLMGNGYIQLFVSNSMETRLELNFQFKTVSSNAVLMYGEGITDFQSIEIINGTISYQWNCGTGIQTAQIPLIRVDDGHWHEFKIARRGRHVRIVLDNSHESDATSPPGSDVVNLFHQATLLTFGAKVSDPSLSKSDSTKKLSASEWFKRLIKDSSRQVATDLYTRVDSGMIGCFGKISFDGYDLSKTSQGMRLFNAKIGCDTSAMGPCLSSPCSNGGQCIPAQSGFTCICPKRFTGANCEIDLNACEGHPCPNGIACHNLYNDFHCSCPAGFTGKTCQMRGEWDPCVTSPCGPYGACVRQGASFICNCSGGFGGAYCHERVPNLISDGAAFFTSTELIILIALLLVALIIAIVVILLCRNSNKSAVNNAKKQYLHDYDDPVNKPLVPRHGNAPPVPPHGTNERGITTLTTTVASAPPLPPRIGRQQNLVQHHIYTNATNLPTVEVLRPMFNNNGQQRNSQRFLNNGRDSCSSPSSSNGKTYHKRATSGNSSNLDCSRNYGSAADDLEQLSKEELSSSRRFVPPPRSSSREDTSYSSRHGSSSGFHGDVSSSVPLLSNGRSLGDSIQCLPTTEEIEINLDEDDDDEQMNTSEREAMLFELRKEQENIKSATEAWNDKNEIHDYVTMKPIHRIKPFSISKSNTNFPDIDADSESRETEPPPPPPAHRIPKTVQPTSTRTDTTKLYDNPNDDTLSNVTSNGLDD</sequence>
<evidence type="ECO:0000313" key="1">
    <source>
        <dbReference type="Proteomes" id="UP000887580"/>
    </source>
</evidence>
<evidence type="ECO:0000313" key="2">
    <source>
        <dbReference type="WBParaSite" id="PS1159_v2.g23830.t1"/>
    </source>
</evidence>
<proteinExistence type="predicted"/>
<organism evidence="1 2">
    <name type="scientific">Panagrolaimus sp. PS1159</name>
    <dbReference type="NCBI Taxonomy" id="55785"/>
    <lineage>
        <taxon>Eukaryota</taxon>
        <taxon>Metazoa</taxon>
        <taxon>Ecdysozoa</taxon>
        <taxon>Nematoda</taxon>
        <taxon>Chromadorea</taxon>
        <taxon>Rhabditida</taxon>
        <taxon>Tylenchina</taxon>
        <taxon>Panagrolaimomorpha</taxon>
        <taxon>Panagrolaimoidea</taxon>
        <taxon>Panagrolaimidae</taxon>
        <taxon>Panagrolaimus</taxon>
    </lineage>
</organism>
<dbReference type="WBParaSite" id="PS1159_v2.g23830.t1">
    <property type="protein sequence ID" value="PS1159_v2.g23830.t1"/>
    <property type="gene ID" value="PS1159_v2.g23830"/>
</dbReference>
<reference evidence="2" key="1">
    <citation type="submission" date="2022-11" db="UniProtKB">
        <authorList>
            <consortium name="WormBaseParasite"/>
        </authorList>
    </citation>
    <scope>IDENTIFICATION</scope>
</reference>